<dbReference type="RefSeq" id="WP_245126299.1">
    <property type="nucleotide sequence ID" value="NZ_CP095063.1"/>
</dbReference>
<accession>A0ABY4GCX5</accession>
<evidence type="ECO:0000313" key="2">
    <source>
        <dbReference type="Proteomes" id="UP000830401"/>
    </source>
</evidence>
<evidence type="ECO:0000313" key="1">
    <source>
        <dbReference type="EMBL" id="UOQ68770.1"/>
    </source>
</evidence>
<proteinExistence type="predicted"/>
<sequence>MSPRLARLSERSRLRRSAYLPLLLSNGYFATAFDWYRWRRKRRTSVAV</sequence>
<name>A0ABY4GCX5_9BACT</name>
<keyword evidence="2" id="KW-1185">Reference proteome</keyword>
<gene>
    <name evidence="1" type="ORF">MUN86_25130</name>
</gene>
<dbReference type="Proteomes" id="UP000830401">
    <property type="component" value="Plasmid unnamed2"/>
</dbReference>
<keyword evidence="1" id="KW-0614">Plasmid</keyword>
<organism evidence="1 2">
    <name type="scientific">Hymenobacter volaticus</name>
    <dbReference type="NCBI Taxonomy" id="2932254"/>
    <lineage>
        <taxon>Bacteria</taxon>
        <taxon>Pseudomonadati</taxon>
        <taxon>Bacteroidota</taxon>
        <taxon>Cytophagia</taxon>
        <taxon>Cytophagales</taxon>
        <taxon>Hymenobacteraceae</taxon>
        <taxon>Hymenobacter</taxon>
    </lineage>
</organism>
<protein>
    <submittedName>
        <fullName evidence="1">Uncharacterized protein</fullName>
    </submittedName>
</protein>
<geneLocation type="plasmid" evidence="1 2">
    <name>unnamed2</name>
</geneLocation>
<reference evidence="1" key="1">
    <citation type="submission" date="2022-04" db="EMBL/GenBank/DDBJ databases">
        <title>Hymenobacter sp. isolated from the air.</title>
        <authorList>
            <person name="Won M."/>
            <person name="Lee C.-M."/>
            <person name="Woen H.-Y."/>
            <person name="Kwon S.-W."/>
        </authorList>
    </citation>
    <scope>NUCLEOTIDE SEQUENCE</scope>
    <source>
        <strain evidence="1">5420S-77</strain>
        <plasmid evidence="1">unnamed2</plasmid>
    </source>
</reference>
<dbReference type="EMBL" id="CP095063">
    <property type="protein sequence ID" value="UOQ68770.1"/>
    <property type="molecule type" value="Genomic_DNA"/>
</dbReference>